<protein>
    <submittedName>
        <fullName evidence="1">Uncharacterized protein</fullName>
    </submittedName>
</protein>
<sequence length="176" mass="19570">MLFAVSGDTFILPEEEYVSMFVDVDLSDPNNSNMQGLNVKHVPRKYRFTLIDDASSLLSDIGHPNLYRLISTKPGDAEYQSKVVFCEEYATSKPAPSELECSSPDQEDIGDFLSPSSPLFDVVPFGSLPPQNLALPSPDSTLDPILLQLEDWPTEFDVLLQQWTNIDELEDPSPSS</sequence>
<keyword evidence="2" id="KW-1185">Reference proteome</keyword>
<dbReference type="EMBL" id="JAACJN010000020">
    <property type="protein sequence ID" value="KAF5389725.1"/>
    <property type="molecule type" value="Genomic_DNA"/>
</dbReference>
<accession>A0A8H5HUJ8</accession>
<dbReference type="AlphaFoldDB" id="A0A8H5HUJ8"/>
<proteinExistence type="predicted"/>
<comment type="caution">
    <text evidence="1">The sequence shown here is derived from an EMBL/GenBank/DDBJ whole genome shotgun (WGS) entry which is preliminary data.</text>
</comment>
<dbReference type="OrthoDB" id="2882256at2759"/>
<evidence type="ECO:0000313" key="2">
    <source>
        <dbReference type="Proteomes" id="UP000518752"/>
    </source>
</evidence>
<gene>
    <name evidence="1" type="ORF">D9757_006000</name>
</gene>
<reference evidence="1 2" key="1">
    <citation type="journal article" date="2020" name="ISME J.">
        <title>Uncovering the hidden diversity of litter-decomposition mechanisms in mushroom-forming fungi.</title>
        <authorList>
            <person name="Floudas D."/>
            <person name="Bentzer J."/>
            <person name="Ahren D."/>
            <person name="Johansson T."/>
            <person name="Persson P."/>
            <person name="Tunlid A."/>
        </authorList>
    </citation>
    <scope>NUCLEOTIDE SEQUENCE [LARGE SCALE GENOMIC DNA]</scope>
    <source>
        <strain evidence="1 2">CBS 406.79</strain>
    </source>
</reference>
<evidence type="ECO:0000313" key="1">
    <source>
        <dbReference type="EMBL" id="KAF5389725.1"/>
    </source>
</evidence>
<name>A0A8H5HUJ8_9AGAR</name>
<dbReference type="Proteomes" id="UP000518752">
    <property type="component" value="Unassembled WGS sequence"/>
</dbReference>
<organism evidence="1 2">
    <name type="scientific">Collybiopsis confluens</name>
    <dbReference type="NCBI Taxonomy" id="2823264"/>
    <lineage>
        <taxon>Eukaryota</taxon>
        <taxon>Fungi</taxon>
        <taxon>Dikarya</taxon>
        <taxon>Basidiomycota</taxon>
        <taxon>Agaricomycotina</taxon>
        <taxon>Agaricomycetes</taxon>
        <taxon>Agaricomycetidae</taxon>
        <taxon>Agaricales</taxon>
        <taxon>Marasmiineae</taxon>
        <taxon>Omphalotaceae</taxon>
        <taxon>Collybiopsis</taxon>
    </lineage>
</organism>